<sequence>TATPLSLSPITSFFFLPISFSLSRQTPIHNLLSHTSTTSRRTIIVDQGRRIRLKIGVIRSNVAGIGTCSDQKIFSYISLTLYDIRRNQKIVFGLGQAVNLNVTNIILFRNYWRGITFDKRNAMTIVSERANPQPRSVKQTQMLNEGKT</sequence>
<keyword evidence="2" id="KW-1185">Reference proteome</keyword>
<feature type="non-terminal residue" evidence="1">
    <location>
        <position position="1"/>
    </location>
</feature>
<accession>A0AAD5BSD3</accession>
<gene>
    <name evidence="1" type="ORF">M8C21_028705</name>
</gene>
<evidence type="ECO:0000313" key="2">
    <source>
        <dbReference type="Proteomes" id="UP001206925"/>
    </source>
</evidence>
<dbReference type="Proteomes" id="UP001206925">
    <property type="component" value="Unassembled WGS sequence"/>
</dbReference>
<name>A0AAD5BSD3_AMBAR</name>
<evidence type="ECO:0000313" key="1">
    <source>
        <dbReference type="EMBL" id="KAI7728776.1"/>
    </source>
</evidence>
<reference evidence="1" key="1">
    <citation type="submission" date="2022-06" db="EMBL/GenBank/DDBJ databases">
        <title>Uncovering the hologenomic basis of an extraordinary plant invasion.</title>
        <authorList>
            <person name="Bieker V.C."/>
            <person name="Martin M.D."/>
            <person name="Gilbert T."/>
            <person name="Hodgins K."/>
            <person name="Battlay P."/>
            <person name="Petersen B."/>
            <person name="Wilson J."/>
        </authorList>
    </citation>
    <scope>NUCLEOTIDE SEQUENCE</scope>
    <source>
        <strain evidence="1">AA19_3_7</strain>
        <tissue evidence="1">Leaf</tissue>
    </source>
</reference>
<organism evidence="1 2">
    <name type="scientific">Ambrosia artemisiifolia</name>
    <name type="common">Common ragweed</name>
    <dbReference type="NCBI Taxonomy" id="4212"/>
    <lineage>
        <taxon>Eukaryota</taxon>
        <taxon>Viridiplantae</taxon>
        <taxon>Streptophyta</taxon>
        <taxon>Embryophyta</taxon>
        <taxon>Tracheophyta</taxon>
        <taxon>Spermatophyta</taxon>
        <taxon>Magnoliopsida</taxon>
        <taxon>eudicotyledons</taxon>
        <taxon>Gunneridae</taxon>
        <taxon>Pentapetalae</taxon>
        <taxon>asterids</taxon>
        <taxon>campanulids</taxon>
        <taxon>Asterales</taxon>
        <taxon>Asteraceae</taxon>
        <taxon>Asteroideae</taxon>
        <taxon>Heliantheae alliance</taxon>
        <taxon>Heliantheae</taxon>
        <taxon>Ambrosia</taxon>
    </lineage>
</organism>
<dbReference type="EMBL" id="JAMZMK010011152">
    <property type="protein sequence ID" value="KAI7728776.1"/>
    <property type="molecule type" value="Genomic_DNA"/>
</dbReference>
<comment type="caution">
    <text evidence="1">The sequence shown here is derived from an EMBL/GenBank/DDBJ whole genome shotgun (WGS) entry which is preliminary data.</text>
</comment>
<dbReference type="AlphaFoldDB" id="A0AAD5BSD3"/>
<proteinExistence type="predicted"/>
<protein>
    <submittedName>
        <fullName evidence="1">Uncharacterized protein</fullName>
    </submittedName>
</protein>